<evidence type="ECO:0000256" key="2">
    <source>
        <dbReference type="ARBA" id="ARBA00023125"/>
    </source>
</evidence>
<dbReference type="InterPro" id="IPR019888">
    <property type="entry name" value="Tscrpt_reg_AsnC-like"/>
</dbReference>
<proteinExistence type="predicted"/>
<dbReference type="Gene3D" id="1.10.10.10">
    <property type="entry name" value="Winged helix-like DNA-binding domain superfamily/Winged helix DNA-binding domain"/>
    <property type="match status" value="1"/>
</dbReference>
<dbReference type="PROSITE" id="PS50956">
    <property type="entry name" value="HTH_ASNC_2"/>
    <property type="match status" value="1"/>
</dbReference>
<comment type="caution">
    <text evidence="5">The sequence shown here is derived from an EMBL/GenBank/DDBJ whole genome shotgun (WGS) entry which is preliminary data.</text>
</comment>
<dbReference type="PANTHER" id="PTHR30154">
    <property type="entry name" value="LEUCINE-RESPONSIVE REGULATORY PROTEIN"/>
    <property type="match status" value="1"/>
</dbReference>
<protein>
    <submittedName>
        <fullName evidence="5">Lrp/AsnC family transcriptional regulator</fullName>
    </submittedName>
</protein>
<sequence length="153" mass="17059">MDGYDRQLLAALQADADQTAEQLTARVAASPSAIQRRIRRLKETGAIERTVAIASPRALGSPTFLVVSLEVERERPELMAHFRRWLAAEDQIQQAYYVTGNADFVLIVTATDMESYEALMSRMLAENSNVRRYHTNVMLGHVKRGMAIPVPGS</sequence>
<dbReference type="AlphaFoldDB" id="A0A2P7QH52"/>
<accession>A0A2P7QH52</accession>
<organism evidence="5 6">
    <name type="scientific">Allosphingosinicella deserti</name>
    <dbReference type="NCBI Taxonomy" id="2116704"/>
    <lineage>
        <taxon>Bacteria</taxon>
        <taxon>Pseudomonadati</taxon>
        <taxon>Pseudomonadota</taxon>
        <taxon>Alphaproteobacteria</taxon>
        <taxon>Sphingomonadales</taxon>
        <taxon>Sphingomonadaceae</taxon>
        <taxon>Allosphingosinicella</taxon>
    </lineage>
</organism>
<evidence type="ECO:0000313" key="6">
    <source>
        <dbReference type="Proteomes" id="UP000241167"/>
    </source>
</evidence>
<dbReference type="InterPro" id="IPR011008">
    <property type="entry name" value="Dimeric_a/b-barrel"/>
</dbReference>
<dbReference type="Gene3D" id="3.30.70.920">
    <property type="match status" value="1"/>
</dbReference>
<gene>
    <name evidence="5" type="ORF">C7I55_22600</name>
</gene>
<dbReference type="Pfam" id="PF01037">
    <property type="entry name" value="AsnC_trans_reg"/>
    <property type="match status" value="1"/>
</dbReference>
<evidence type="ECO:0000313" key="5">
    <source>
        <dbReference type="EMBL" id="PSJ37311.1"/>
    </source>
</evidence>
<feature type="domain" description="HTH asnC-type" evidence="4">
    <location>
        <begin position="1"/>
        <end position="62"/>
    </location>
</feature>
<keyword evidence="3" id="KW-0804">Transcription</keyword>
<reference evidence="5 6" key="1">
    <citation type="submission" date="2018-03" db="EMBL/GenBank/DDBJ databases">
        <title>The draft genome of Sphingosinicella sp. GL-C-18.</title>
        <authorList>
            <person name="Liu L."/>
            <person name="Li L."/>
            <person name="Liang L."/>
            <person name="Zhang X."/>
            <person name="Wang T."/>
        </authorList>
    </citation>
    <scope>NUCLEOTIDE SEQUENCE [LARGE SCALE GENOMIC DNA]</scope>
    <source>
        <strain evidence="5 6">GL-C-18</strain>
    </source>
</reference>
<dbReference type="InterPro" id="IPR019887">
    <property type="entry name" value="Tscrpt_reg_AsnC/Lrp_C"/>
</dbReference>
<dbReference type="PANTHER" id="PTHR30154:SF34">
    <property type="entry name" value="TRANSCRIPTIONAL REGULATOR AZLB"/>
    <property type="match status" value="1"/>
</dbReference>
<evidence type="ECO:0000256" key="3">
    <source>
        <dbReference type="ARBA" id="ARBA00023163"/>
    </source>
</evidence>
<dbReference type="GO" id="GO:0005829">
    <property type="term" value="C:cytosol"/>
    <property type="evidence" value="ECO:0007669"/>
    <property type="project" value="TreeGrafter"/>
</dbReference>
<dbReference type="Pfam" id="PF13412">
    <property type="entry name" value="HTH_24"/>
    <property type="match status" value="1"/>
</dbReference>
<dbReference type="GO" id="GO:0043200">
    <property type="term" value="P:response to amino acid"/>
    <property type="evidence" value="ECO:0007669"/>
    <property type="project" value="TreeGrafter"/>
</dbReference>
<dbReference type="InterPro" id="IPR036388">
    <property type="entry name" value="WH-like_DNA-bd_sf"/>
</dbReference>
<dbReference type="OrthoDB" id="8590699at2"/>
<dbReference type="RefSeq" id="WP_106515303.1">
    <property type="nucleotide sequence ID" value="NZ_PXYI01000009.1"/>
</dbReference>
<evidence type="ECO:0000256" key="1">
    <source>
        <dbReference type="ARBA" id="ARBA00023015"/>
    </source>
</evidence>
<keyword evidence="2" id="KW-0238">DNA-binding</keyword>
<keyword evidence="6" id="KW-1185">Reference proteome</keyword>
<dbReference type="InterPro" id="IPR000485">
    <property type="entry name" value="AsnC-type_HTH_dom"/>
</dbReference>
<dbReference type="Proteomes" id="UP000241167">
    <property type="component" value="Unassembled WGS sequence"/>
</dbReference>
<dbReference type="InterPro" id="IPR036390">
    <property type="entry name" value="WH_DNA-bd_sf"/>
</dbReference>
<dbReference type="SMART" id="SM00344">
    <property type="entry name" value="HTH_ASNC"/>
    <property type="match status" value="1"/>
</dbReference>
<dbReference type="EMBL" id="PXYI01000009">
    <property type="protein sequence ID" value="PSJ37311.1"/>
    <property type="molecule type" value="Genomic_DNA"/>
</dbReference>
<dbReference type="SUPFAM" id="SSF46785">
    <property type="entry name" value="Winged helix' DNA-binding domain"/>
    <property type="match status" value="1"/>
</dbReference>
<name>A0A2P7QH52_9SPHN</name>
<keyword evidence="1" id="KW-0805">Transcription regulation</keyword>
<dbReference type="PRINTS" id="PR00033">
    <property type="entry name" value="HTHASNC"/>
</dbReference>
<dbReference type="SUPFAM" id="SSF54909">
    <property type="entry name" value="Dimeric alpha+beta barrel"/>
    <property type="match status" value="1"/>
</dbReference>
<evidence type="ECO:0000259" key="4">
    <source>
        <dbReference type="PROSITE" id="PS50956"/>
    </source>
</evidence>
<dbReference type="GO" id="GO:0043565">
    <property type="term" value="F:sequence-specific DNA binding"/>
    <property type="evidence" value="ECO:0007669"/>
    <property type="project" value="InterPro"/>
</dbReference>